<name>A0A8S5LBJ5_9CAUD</name>
<evidence type="ECO:0000259" key="1">
    <source>
        <dbReference type="Pfam" id="PF08346"/>
    </source>
</evidence>
<proteinExistence type="predicted"/>
<dbReference type="InterPro" id="IPR013557">
    <property type="entry name" value="AntA/B_antirep"/>
</dbReference>
<reference evidence="2" key="1">
    <citation type="journal article" date="2021" name="Proc. Natl. Acad. Sci. U.S.A.">
        <title>A Catalog of Tens of Thousands of Viruses from Human Metagenomes Reveals Hidden Associations with Chronic Diseases.</title>
        <authorList>
            <person name="Tisza M.J."/>
            <person name="Buck C.B."/>
        </authorList>
    </citation>
    <scope>NUCLEOTIDE SEQUENCE</scope>
    <source>
        <strain evidence="2">Ctt5z12</strain>
    </source>
</reference>
<dbReference type="EMBL" id="BK014676">
    <property type="protein sequence ID" value="DAD67365.1"/>
    <property type="molecule type" value="Genomic_DNA"/>
</dbReference>
<sequence length="244" mass="27981">MTELIPINKADFNGAEINSVNARELHEVLESKQDFSTWIKKRLDEVDAVENVDFIVFHKKMENSDGGRPQIEYILSTDIAKEIAMLERNEVGKKVRRYFIEFEKMHKQNFIPQDLPTALRAYANEVEQKELALKQRDQALATKAWIGSKREATAMATASAAKREAQKLQIQLDQNEDWATVKKVEFALGGAYDWRKLTATSAELKIERIDVPDKNYGTVKSYHKDVWLKAYGIDITNLDFKKGA</sequence>
<feature type="domain" description="AntA/AntB antirepressor" evidence="1">
    <location>
        <begin position="20"/>
        <end position="89"/>
    </location>
</feature>
<evidence type="ECO:0000313" key="2">
    <source>
        <dbReference type="EMBL" id="DAD67365.1"/>
    </source>
</evidence>
<organism evidence="2">
    <name type="scientific">Siphoviridae sp. ctt5z12</name>
    <dbReference type="NCBI Taxonomy" id="2823604"/>
    <lineage>
        <taxon>Viruses</taxon>
        <taxon>Duplodnaviria</taxon>
        <taxon>Heunggongvirae</taxon>
        <taxon>Uroviricota</taxon>
        <taxon>Caudoviricetes</taxon>
    </lineage>
</organism>
<dbReference type="PANTHER" id="PTHR36180">
    <property type="entry name" value="DNA-BINDING PROTEIN-RELATED-RELATED"/>
    <property type="match status" value="1"/>
</dbReference>
<protein>
    <submittedName>
        <fullName evidence="2">AntA/AntB antirepressor</fullName>
    </submittedName>
</protein>
<accession>A0A8S5LBJ5</accession>
<dbReference type="Pfam" id="PF08346">
    <property type="entry name" value="AntA"/>
    <property type="match status" value="1"/>
</dbReference>
<dbReference type="PANTHER" id="PTHR36180:SF1">
    <property type="entry name" value="ANTA_ANTB ANTIREPRESSOR DOMAIN-CONTAINING PROTEIN"/>
    <property type="match status" value="1"/>
</dbReference>